<evidence type="ECO:0008006" key="3">
    <source>
        <dbReference type="Google" id="ProtNLM"/>
    </source>
</evidence>
<dbReference type="OrthoDB" id="2690484at2759"/>
<dbReference type="InterPro" id="IPR011990">
    <property type="entry name" value="TPR-like_helical_dom_sf"/>
</dbReference>
<accession>A0A1J8R085</accession>
<reference evidence="1 2" key="1">
    <citation type="submission" date="2016-03" db="EMBL/GenBank/DDBJ databases">
        <title>Comparative genomics of the ectomycorrhizal sister species Rhizopogon vinicolor and Rhizopogon vesiculosus (Basidiomycota: Boletales) reveals a divergence of the mating type B locus.</title>
        <authorList>
            <person name="Mujic A.B."/>
            <person name="Kuo A."/>
            <person name="Tritt A."/>
            <person name="Lipzen A."/>
            <person name="Chen C."/>
            <person name="Johnson J."/>
            <person name="Sharma A."/>
            <person name="Barry K."/>
            <person name="Grigoriev I.V."/>
            <person name="Spatafora J.W."/>
        </authorList>
    </citation>
    <scope>NUCLEOTIDE SEQUENCE [LARGE SCALE GENOMIC DNA]</scope>
    <source>
        <strain evidence="1 2">AM-OR11-056</strain>
    </source>
</reference>
<dbReference type="Proteomes" id="UP000183567">
    <property type="component" value="Unassembled WGS sequence"/>
</dbReference>
<dbReference type="EMBL" id="LVVM01001188">
    <property type="protein sequence ID" value="OJA19081.1"/>
    <property type="molecule type" value="Genomic_DNA"/>
</dbReference>
<dbReference type="STRING" id="180088.A0A1J8R085"/>
<evidence type="ECO:0000313" key="2">
    <source>
        <dbReference type="Proteomes" id="UP000183567"/>
    </source>
</evidence>
<dbReference type="SUPFAM" id="SSF48452">
    <property type="entry name" value="TPR-like"/>
    <property type="match status" value="1"/>
</dbReference>
<proteinExistence type="predicted"/>
<sequence>MNTSDDATRATLLICVPAFKQQYHALYTASGVADLTASGDTAFAASEYDQAIELYSAAIKLDSATDTIFSNRCAKATIIPQPIADPAET</sequence>
<dbReference type="AlphaFoldDB" id="A0A1J8R085"/>
<name>A0A1J8R085_9AGAM</name>
<comment type="caution">
    <text evidence="1">The sequence shown here is derived from an EMBL/GenBank/DDBJ whole genome shotgun (WGS) entry which is preliminary data.</text>
</comment>
<gene>
    <name evidence="1" type="ORF">AZE42_03747</name>
</gene>
<dbReference type="Gene3D" id="1.25.40.10">
    <property type="entry name" value="Tetratricopeptide repeat domain"/>
    <property type="match status" value="1"/>
</dbReference>
<organism evidence="1 2">
    <name type="scientific">Rhizopogon vesiculosus</name>
    <dbReference type="NCBI Taxonomy" id="180088"/>
    <lineage>
        <taxon>Eukaryota</taxon>
        <taxon>Fungi</taxon>
        <taxon>Dikarya</taxon>
        <taxon>Basidiomycota</taxon>
        <taxon>Agaricomycotina</taxon>
        <taxon>Agaricomycetes</taxon>
        <taxon>Agaricomycetidae</taxon>
        <taxon>Boletales</taxon>
        <taxon>Suillineae</taxon>
        <taxon>Rhizopogonaceae</taxon>
        <taxon>Rhizopogon</taxon>
    </lineage>
</organism>
<protein>
    <recommendedName>
        <fullName evidence="3">Tetratricopeptide repeat protein</fullName>
    </recommendedName>
</protein>
<evidence type="ECO:0000313" key="1">
    <source>
        <dbReference type="EMBL" id="OJA19081.1"/>
    </source>
</evidence>
<keyword evidence="2" id="KW-1185">Reference proteome</keyword>